<gene>
    <name evidence="2" type="ORF">R3Q16_33345</name>
</gene>
<accession>A0ABU4C4Q6</accession>
<proteinExistence type="predicted"/>
<dbReference type="Pfam" id="PF07883">
    <property type="entry name" value="Cupin_2"/>
    <property type="match status" value="1"/>
</dbReference>
<protein>
    <submittedName>
        <fullName evidence="2">Cupin domain-containing protein</fullName>
    </submittedName>
</protein>
<dbReference type="EMBL" id="JAWLKB010000050">
    <property type="protein sequence ID" value="MDV6271495.1"/>
    <property type="molecule type" value="Genomic_DNA"/>
</dbReference>
<keyword evidence="3" id="KW-1185">Reference proteome</keyword>
<evidence type="ECO:0000259" key="1">
    <source>
        <dbReference type="Pfam" id="PF07883"/>
    </source>
</evidence>
<evidence type="ECO:0000313" key="2">
    <source>
        <dbReference type="EMBL" id="MDV6271495.1"/>
    </source>
</evidence>
<name>A0ABU4C4Q6_RHOGO</name>
<reference evidence="2 3" key="1">
    <citation type="submission" date="2023-10" db="EMBL/GenBank/DDBJ databases">
        <title>Development of a sustainable strategy for remediation of hydrocarbon-contaminated territories based on the waste exchange concept.</title>
        <authorList>
            <person name="Krivoruchko A."/>
        </authorList>
    </citation>
    <scope>NUCLEOTIDE SEQUENCE [LARGE SCALE GENOMIC DNA]</scope>
    <source>
        <strain evidence="2 3">IEGM 1203</strain>
    </source>
</reference>
<dbReference type="InterPro" id="IPR014710">
    <property type="entry name" value="RmlC-like_jellyroll"/>
</dbReference>
<feature type="domain" description="Cupin type-2" evidence="1">
    <location>
        <begin position="67"/>
        <end position="126"/>
    </location>
</feature>
<dbReference type="InterPro" id="IPR011051">
    <property type="entry name" value="RmlC_Cupin_sf"/>
</dbReference>
<dbReference type="Gene3D" id="2.60.120.10">
    <property type="entry name" value="Jelly Rolls"/>
    <property type="match status" value="1"/>
</dbReference>
<comment type="caution">
    <text evidence="2">The sequence shown here is derived from an EMBL/GenBank/DDBJ whole genome shotgun (WGS) entry which is preliminary data.</text>
</comment>
<dbReference type="Proteomes" id="UP001185927">
    <property type="component" value="Unassembled WGS sequence"/>
</dbReference>
<evidence type="ECO:0000313" key="3">
    <source>
        <dbReference type="Proteomes" id="UP001185927"/>
    </source>
</evidence>
<sequence>MALTFGDLVDDADWIPLGLDVAPSYFWKDGGLLIDAPVDFAATFGGSMWVTTKPIQVKRFNRNPLRVRPNFTVPRHHHNMDELLFVFAGEYSIEYEEDGEWQTVRVRPGEFFLSRAGTAYTMTAGSEGVTYIETWPKPVAELETYWHDFGWLKAPSS</sequence>
<dbReference type="RefSeq" id="WP_317545980.1">
    <property type="nucleotide sequence ID" value="NZ_JAWLKB010000050.1"/>
</dbReference>
<organism evidence="2 3">
    <name type="scientific">Rhodococcus globerulus</name>
    <dbReference type="NCBI Taxonomy" id="33008"/>
    <lineage>
        <taxon>Bacteria</taxon>
        <taxon>Bacillati</taxon>
        <taxon>Actinomycetota</taxon>
        <taxon>Actinomycetes</taxon>
        <taxon>Mycobacteriales</taxon>
        <taxon>Nocardiaceae</taxon>
        <taxon>Rhodococcus</taxon>
    </lineage>
</organism>
<dbReference type="InterPro" id="IPR013096">
    <property type="entry name" value="Cupin_2"/>
</dbReference>
<dbReference type="SUPFAM" id="SSF51182">
    <property type="entry name" value="RmlC-like cupins"/>
    <property type="match status" value="1"/>
</dbReference>